<dbReference type="Pfam" id="PF13185">
    <property type="entry name" value="GAF_2"/>
    <property type="match status" value="1"/>
</dbReference>
<evidence type="ECO:0000256" key="2">
    <source>
        <dbReference type="ARBA" id="ARBA00034247"/>
    </source>
</evidence>
<dbReference type="EC" id="2.7.7.65" evidence="1"/>
<dbReference type="Gene3D" id="3.30.450.40">
    <property type="match status" value="1"/>
</dbReference>
<dbReference type="InterPro" id="IPR003018">
    <property type="entry name" value="GAF"/>
</dbReference>
<dbReference type="InterPro" id="IPR000160">
    <property type="entry name" value="GGDEF_dom"/>
</dbReference>
<dbReference type="Gene3D" id="3.30.70.270">
    <property type="match status" value="1"/>
</dbReference>
<proteinExistence type="predicted"/>
<evidence type="ECO:0000256" key="1">
    <source>
        <dbReference type="ARBA" id="ARBA00012528"/>
    </source>
</evidence>
<feature type="domain" description="GGDEF" evidence="3">
    <location>
        <begin position="207"/>
        <end position="338"/>
    </location>
</feature>
<name>A0A090TA00_9VIBR</name>
<dbReference type="AlphaFoldDB" id="A0A090TA00"/>
<dbReference type="InterPro" id="IPR029787">
    <property type="entry name" value="Nucleotide_cyclase"/>
</dbReference>
<comment type="caution">
    <text evidence="4">The sequence shown here is derived from an EMBL/GenBank/DDBJ whole genome shotgun (WGS) entry which is preliminary data.</text>
</comment>
<dbReference type="GO" id="GO:0052621">
    <property type="term" value="F:diguanylate cyclase activity"/>
    <property type="evidence" value="ECO:0007669"/>
    <property type="project" value="UniProtKB-EC"/>
</dbReference>
<dbReference type="Proteomes" id="UP000029224">
    <property type="component" value="Unassembled WGS sequence"/>
</dbReference>
<comment type="catalytic activity">
    <reaction evidence="2">
        <text>2 GTP = 3',3'-c-di-GMP + 2 diphosphate</text>
        <dbReference type="Rhea" id="RHEA:24898"/>
        <dbReference type="ChEBI" id="CHEBI:33019"/>
        <dbReference type="ChEBI" id="CHEBI:37565"/>
        <dbReference type="ChEBI" id="CHEBI:58805"/>
        <dbReference type="EC" id="2.7.7.65"/>
    </reaction>
</comment>
<reference evidence="4 5" key="2">
    <citation type="submission" date="2014-09" db="EMBL/GenBank/DDBJ databases">
        <authorList>
            <consortium name="NBRP consortium"/>
            <person name="Sawabe T."/>
            <person name="Meirelles P."/>
            <person name="Nakanishi M."/>
            <person name="Sayaka M."/>
            <person name="Hattori M."/>
            <person name="Ohkuma M."/>
        </authorList>
    </citation>
    <scope>NUCLEOTIDE SEQUENCE [LARGE SCALE GENOMIC DNA]</scope>
    <source>
        <strain evidence="4 5">JCM 19240</strain>
    </source>
</reference>
<dbReference type="PROSITE" id="PS50887">
    <property type="entry name" value="GGDEF"/>
    <property type="match status" value="1"/>
</dbReference>
<gene>
    <name evidence="4" type="ORF">JCM19240_1525</name>
</gene>
<dbReference type="SUPFAM" id="SSF55781">
    <property type="entry name" value="GAF domain-like"/>
    <property type="match status" value="1"/>
</dbReference>
<accession>A0A090TA00</accession>
<sequence>MNKDLLIDAHKGMNNLLKDLALGLPQSQLVSRIIKLTERLFPDKRVSILSLDEVTQCLHTVAAPNLPIAYNQAIDGIAIGEQVGSCGAAAYLKRSVIVDDVTRHRNWQSYIELAASANIRACWSVPVISTQQHCLGTFALYSSSATTPEAIEIEVLESLAAVYSVALEKYALEDKLTFQAQMDPLTHCLNRRELLERVEKSHCFDGNILGCFFVDIDKFKQVNDEYGHYFGDKVLKAVAKELKAILPPQAVLGRYGGDEFLAFCCFPSEEGARTFYETLSSELNKPVTLEETNISVSVGFATKECCSDLPMDKLIRKADAEMYKVKRRNRRAVPMTAYSQMLAS</sequence>
<dbReference type="EMBL" id="BBMT01000009">
    <property type="protein sequence ID" value="GAL36083.1"/>
    <property type="molecule type" value="Genomic_DNA"/>
</dbReference>
<organism evidence="4 5">
    <name type="scientific">Vibrio maritimus</name>
    <dbReference type="NCBI Taxonomy" id="990268"/>
    <lineage>
        <taxon>Bacteria</taxon>
        <taxon>Pseudomonadati</taxon>
        <taxon>Pseudomonadota</taxon>
        <taxon>Gammaproteobacteria</taxon>
        <taxon>Vibrionales</taxon>
        <taxon>Vibrionaceae</taxon>
        <taxon>Vibrio</taxon>
    </lineage>
</organism>
<protein>
    <recommendedName>
        <fullName evidence="1">diguanylate cyclase</fullName>
        <ecNumber evidence="1">2.7.7.65</ecNumber>
    </recommendedName>
</protein>
<dbReference type="InterPro" id="IPR050469">
    <property type="entry name" value="Diguanylate_Cyclase"/>
</dbReference>
<dbReference type="CDD" id="cd01949">
    <property type="entry name" value="GGDEF"/>
    <property type="match status" value="1"/>
</dbReference>
<dbReference type="SMART" id="SM00065">
    <property type="entry name" value="GAF"/>
    <property type="match status" value="1"/>
</dbReference>
<dbReference type="Pfam" id="PF00990">
    <property type="entry name" value="GGDEF"/>
    <property type="match status" value="1"/>
</dbReference>
<keyword evidence="5" id="KW-1185">Reference proteome</keyword>
<dbReference type="OrthoDB" id="9812358at2"/>
<dbReference type="InterPro" id="IPR043128">
    <property type="entry name" value="Rev_trsase/Diguanyl_cyclase"/>
</dbReference>
<dbReference type="InterPro" id="IPR029016">
    <property type="entry name" value="GAF-like_dom_sf"/>
</dbReference>
<dbReference type="SUPFAM" id="SSF55073">
    <property type="entry name" value="Nucleotide cyclase"/>
    <property type="match status" value="1"/>
</dbReference>
<evidence type="ECO:0000259" key="3">
    <source>
        <dbReference type="PROSITE" id="PS50887"/>
    </source>
</evidence>
<dbReference type="PANTHER" id="PTHR45138:SF9">
    <property type="entry name" value="DIGUANYLATE CYCLASE DGCM-RELATED"/>
    <property type="match status" value="1"/>
</dbReference>
<dbReference type="NCBIfam" id="TIGR00254">
    <property type="entry name" value="GGDEF"/>
    <property type="match status" value="1"/>
</dbReference>
<evidence type="ECO:0000313" key="4">
    <source>
        <dbReference type="EMBL" id="GAL36083.1"/>
    </source>
</evidence>
<evidence type="ECO:0000313" key="5">
    <source>
        <dbReference type="Proteomes" id="UP000029224"/>
    </source>
</evidence>
<reference evidence="4 5" key="1">
    <citation type="submission" date="2014-09" db="EMBL/GenBank/DDBJ databases">
        <title>Vibrio maritimus JCM 19240. (C210) whole genome shotgun sequence.</title>
        <authorList>
            <person name="Sawabe T."/>
            <person name="Meirelles P."/>
            <person name="Nakanishi M."/>
            <person name="Sayaka M."/>
            <person name="Hattori M."/>
            <person name="Ohkuma M."/>
        </authorList>
    </citation>
    <scope>NUCLEOTIDE SEQUENCE [LARGE SCALE GENOMIC DNA]</scope>
    <source>
        <strain evidence="4 5">JCM 19240</strain>
    </source>
</reference>
<dbReference type="PANTHER" id="PTHR45138">
    <property type="entry name" value="REGULATORY COMPONENTS OF SENSORY TRANSDUCTION SYSTEM"/>
    <property type="match status" value="1"/>
</dbReference>
<dbReference type="SMART" id="SM00267">
    <property type="entry name" value="GGDEF"/>
    <property type="match status" value="1"/>
</dbReference>